<dbReference type="Proteomes" id="UP000683360">
    <property type="component" value="Unassembled WGS sequence"/>
</dbReference>
<dbReference type="GO" id="GO:0008270">
    <property type="term" value="F:zinc ion binding"/>
    <property type="evidence" value="ECO:0007669"/>
    <property type="project" value="UniProtKB-KW"/>
</dbReference>
<dbReference type="AlphaFoldDB" id="A0A8S3UA76"/>
<evidence type="ECO:0000256" key="1">
    <source>
        <dbReference type="PROSITE-ProRule" id="PRU00024"/>
    </source>
</evidence>
<keyword evidence="1" id="KW-0863">Zinc-finger</keyword>
<dbReference type="EMBL" id="CAJPWZ010002402">
    <property type="protein sequence ID" value="CAG2237765.1"/>
    <property type="molecule type" value="Genomic_DNA"/>
</dbReference>
<gene>
    <name evidence="3" type="ORF">MEDL_50201</name>
</gene>
<proteinExistence type="predicted"/>
<dbReference type="CDD" id="cd19757">
    <property type="entry name" value="Bbox1"/>
    <property type="match status" value="1"/>
</dbReference>
<feature type="domain" description="B box-type" evidence="2">
    <location>
        <begin position="74"/>
        <end position="118"/>
    </location>
</feature>
<evidence type="ECO:0000313" key="3">
    <source>
        <dbReference type="EMBL" id="CAG2237765.1"/>
    </source>
</evidence>
<dbReference type="InterPro" id="IPR000315">
    <property type="entry name" value="Znf_B-box"/>
</dbReference>
<accession>A0A8S3UA76</accession>
<evidence type="ECO:0000259" key="2">
    <source>
        <dbReference type="PROSITE" id="PS50119"/>
    </source>
</evidence>
<keyword evidence="4" id="KW-1185">Reference proteome</keyword>
<comment type="caution">
    <text evidence="3">The sequence shown here is derived from an EMBL/GenBank/DDBJ whole genome shotgun (WGS) entry which is preliminary data.</text>
</comment>
<protein>
    <recommendedName>
        <fullName evidence="2">B box-type domain-containing protein</fullName>
    </recommendedName>
</protein>
<sequence length="245" mass="27058">MESNVTKGNLPQANRDLCIKRQFATSQYDLVCQKAICHKPMGSSVSKGNLPQAQCPVQPVQQAQNPVHGVKQAQLPVQCGLCKIDPRVKWKCVNCDIFLCTMCKDTTHSRKEHRVIDIKAAELKISNVIKYITDFAINHIEVCFDGSLWIGDGFFRNDIGLFDSATARTGIQNVKVQGNKCKAINTFNLEINCIALTLSNDLLLATNENCLKQIAAGSKKVKDSIYCVKSLKLTTVHVSKDGECS</sequence>
<name>A0A8S3UA76_MYTED</name>
<reference evidence="3" key="1">
    <citation type="submission" date="2021-03" db="EMBL/GenBank/DDBJ databases">
        <authorList>
            <person name="Bekaert M."/>
        </authorList>
    </citation>
    <scope>NUCLEOTIDE SEQUENCE</scope>
</reference>
<organism evidence="3 4">
    <name type="scientific">Mytilus edulis</name>
    <name type="common">Blue mussel</name>
    <dbReference type="NCBI Taxonomy" id="6550"/>
    <lineage>
        <taxon>Eukaryota</taxon>
        <taxon>Metazoa</taxon>
        <taxon>Spiralia</taxon>
        <taxon>Lophotrochozoa</taxon>
        <taxon>Mollusca</taxon>
        <taxon>Bivalvia</taxon>
        <taxon>Autobranchia</taxon>
        <taxon>Pteriomorphia</taxon>
        <taxon>Mytilida</taxon>
        <taxon>Mytiloidea</taxon>
        <taxon>Mytilidae</taxon>
        <taxon>Mytilinae</taxon>
        <taxon>Mytilus</taxon>
    </lineage>
</organism>
<keyword evidence="1" id="KW-0862">Zinc</keyword>
<evidence type="ECO:0000313" key="4">
    <source>
        <dbReference type="Proteomes" id="UP000683360"/>
    </source>
</evidence>
<keyword evidence="1" id="KW-0479">Metal-binding</keyword>
<dbReference type="OrthoDB" id="6074598at2759"/>
<dbReference type="PROSITE" id="PS50119">
    <property type="entry name" value="ZF_BBOX"/>
    <property type="match status" value="1"/>
</dbReference>